<evidence type="ECO:0000313" key="1">
    <source>
        <dbReference type="EMBL" id="KKK91205.1"/>
    </source>
</evidence>
<name>A0A0F8ZZD1_9ZZZZ</name>
<accession>A0A0F8ZZD1</accession>
<protein>
    <submittedName>
        <fullName evidence="1">Uncharacterized protein</fullName>
    </submittedName>
</protein>
<reference evidence="1" key="1">
    <citation type="journal article" date="2015" name="Nature">
        <title>Complex archaea that bridge the gap between prokaryotes and eukaryotes.</title>
        <authorList>
            <person name="Spang A."/>
            <person name="Saw J.H."/>
            <person name="Jorgensen S.L."/>
            <person name="Zaremba-Niedzwiedzka K."/>
            <person name="Martijn J."/>
            <person name="Lind A.E."/>
            <person name="van Eijk R."/>
            <person name="Schleper C."/>
            <person name="Guy L."/>
            <person name="Ettema T.J."/>
        </authorList>
    </citation>
    <scope>NUCLEOTIDE SEQUENCE</scope>
</reference>
<comment type="caution">
    <text evidence="1">The sequence shown here is derived from an EMBL/GenBank/DDBJ whole genome shotgun (WGS) entry which is preliminary data.</text>
</comment>
<proteinExistence type="predicted"/>
<sequence length="129" mass="15998">MVNKKIDFDDYLYVWKKHLNIELRLSEICKFLPQITKRQHINNLKKFIEKGYIQKIPYWNKKKIVRYKHKLTGKLPPQFKDEECLLEFHKKKLIESNVKIFMNTFDYLSNSYINQARKYVFELFYNRKQ</sequence>
<dbReference type="AlphaFoldDB" id="A0A0F8ZZD1"/>
<organism evidence="1">
    <name type="scientific">marine sediment metagenome</name>
    <dbReference type="NCBI Taxonomy" id="412755"/>
    <lineage>
        <taxon>unclassified sequences</taxon>
        <taxon>metagenomes</taxon>
        <taxon>ecological metagenomes</taxon>
    </lineage>
</organism>
<dbReference type="EMBL" id="LAZR01048756">
    <property type="protein sequence ID" value="KKK91205.1"/>
    <property type="molecule type" value="Genomic_DNA"/>
</dbReference>
<gene>
    <name evidence="1" type="ORF">LCGC14_2715320</name>
</gene>